<dbReference type="Gene3D" id="3.30.30.40">
    <property type="match status" value="1"/>
</dbReference>
<dbReference type="AlphaFoldDB" id="A0A1T5BLJ8"/>
<reference evidence="3" key="1">
    <citation type="submission" date="2017-02" db="EMBL/GenBank/DDBJ databases">
        <authorList>
            <person name="Varghese N."/>
            <person name="Submissions S."/>
        </authorList>
    </citation>
    <scope>NUCLEOTIDE SEQUENCE [LARGE SCALE GENOMIC DNA]</scope>
    <source>
        <strain evidence="3">ATCC 35199</strain>
    </source>
</reference>
<dbReference type="PANTHER" id="PTHR43293:SF3">
    <property type="entry name" value="CHOLESTEROL RING-CLEAVING HYDROLASE IPDB SUBUNIT"/>
    <property type="match status" value="1"/>
</dbReference>
<keyword evidence="2" id="KW-0808">Transferase</keyword>
<protein>
    <submittedName>
        <fullName evidence="2">Glutaconate CoA-transferase subunit A</fullName>
    </submittedName>
</protein>
<dbReference type="RefSeq" id="WP_079589553.1">
    <property type="nucleotide sequence ID" value="NZ_FUYN01000003.1"/>
</dbReference>
<accession>A0A1T5BLJ8</accession>
<dbReference type="PANTHER" id="PTHR43293">
    <property type="entry name" value="ACETATE COA-TRANSFERASE YDIF"/>
    <property type="match status" value="1"/>
</dbReference>
<evidence type="ECO:0000313" key="2">
    <source>
        <dbReference type="EMBL" id="SKB48116.1"/>
    </source>
</evidence>
<dbReference type="GO" id="GO:0008410">
    <property type="term" value="F:CoA-transferase activity"/>
    <property type="evidence" value="ECO:0007669"/>
    <property type="project" value="InterPro"/>
</dbReference>
<dbReference type="InterPro" id="IPR037171">
    <property type="entry name" value="NagB/RpiA_transferase-like"/>
</dbReference>
<evidence type="ECO:0000313" key="3">
    <source>
        <dbReference type="Proteomes" id="UP000243406"/>
    </source>
</evidence>
<dbReference type="SUPFAM" id="SSF100950">
    <property type="entry name" value="NagB/RpiA/CoA transferase-like"/>
    <property type="match status" value="1"/>
</dbReference>
<proteinExistence type="inferred from homology"/>
<dbReference type="InterPro" id="IPR004165">
    <property type="entry name" value="CoA_trans_fam_I"/>
</dbReference>
<comment type="similarity">
    <text evidence="1">Belongs to the 3-oxoacid CoA-transferase subunit B family.</text>
</comment>
<name>A0A1T5BLJ8_9FIRM</name>
<dbReference type="Proteomes" id="UP000243406">
    <property type="component" value="Unassembled WGS sequence"/>
</dbReference>
<dbReference type="Gene3D" id="3.40.1080.10">
    <property type="entry name" value="Glutaconate Coenzyme A-transferase"/>
    <property type="match status" value="1"/>
</dbReference>
<dbReference type="SMART" id="SM00882">
    <property type="entry name" value="CoA_trans"/>
    <property type="match status" value="1"/>
</dbReference>
<keyword evidence="3" id="KW-1185">Reference proteome</keyword>
<dbReference type="Pfam" id="PF01144">
    <property type="entry name" value="CoA_trans"/>
    <property type="match status" value="1"/>
</dbReference>
<dbReference type="EMBL" id="FUYN01000003">
    <property type="protein sequence ID" value="SKB48116.1"/>
    <property type="molecule type" value="Genomic_DNA"/>
</dbReference>
<gene>
    <name evidence="2" type="ORF">SAMN02745120_1709</name>
</gene>
<evidence type="ECO:0000256" key="1">
    <source>
        <dbReference type="ARBA" id="ARBA00007047"/>
    </source>
</evidence>
<organism evidence="2 3">
    <name type="scientific">Acetoanaerobium noterae</name>
    <dbReference type="NCBI Taxonomy" id="745369"/>
    <lineage>
        <taxon>Bacteria</taxon>
        <taxon>Bacillati</taxon>
        <taxon>Bacillota</taxon>
        <taxon>Clostridia</taxon>
        <taxon>Peptostreptococcales</taxon>
        <taxon>Filifactoraceae</taxon>
        <taxon>Acetoanaerobium</taxon>
    </lineage>
</organism>
<sequence>MTANKIKTLKEAVNLIEDKMTIAIGGNVLHRAPMAFVREIVRSKKRDLRIVKTAGAHDVDLLCGSDCVSIVDAGFISYETEFGLANHYRKAVETGKIKANEHACYTVMCALRAAKAGLNFMPVKGLVHSDLIAENDYFRKITDPFSGESVTVVKSINPDVAVIHVHECDKEGNAVIYGPKFDDELISLSAKRVILTTEKLVNKSKFSKQMQNIAIPGFLVDSIVVIPKGASPCSCPGLYDIDEKILKDFTSNCSKEHIEKYLAYYEAKDSVKGAFYSV</sequence>
<dbReference type="OrthoDB" id="9777193at2"/>